<evidence type="ECO:0000259" key="12">
    <source>
        <dbReference type="Pfam" id="PF06535"/>
    </source>
</evidence>
<dbReference type="PANTHER" id="PTHR31428:SF6">
    <property type="entry name" value="REPULSIVE GUIDANCE MOLECULE B HOMOLOG DRAG-1"/>
    <property type="match status" value="1"/>
</dbReference>
<dbReference type="EMBL" id="UXUI01008741">
    <property type="protein sequence ID" value="VDD92263.1"/>
    <property type="molecule type" value="Genomic_DNA"/>
</dbReference>
<comment type="subcellular location">
    <subcellularLocation>
        <location evidence="1">Cell membrane</location>
        <topology evidence="1">Lipid-anchor</topology>
        <topology evidence="1">GPI-anchor</topology>
    </subcellularLocation>
</comment>
<keyword evidence="7" id="KW-0325">Glycoprotein</keyword>
<evidence type="ECO:0000256" key="2">
    <source>
        <dbReference type="ARBA" id="ARBA00005321"/>
    </source>
</evidence>
<dbReference type="STRING" id="51028.A0A0N4VAJ9"/>
<dbReference type="Pfam" id="PF06534">
    <property type="entry name" value="RGM_C"/>
    <property type="match status" value="1"/>
</dbReference>
<proteinExistence type="inferred from homology"/>
<protein>
    <submittedName>
        <fullName evidence="15">RGM domain family member B</fullName>
    </submittedName>
</protein>
<dbReference type="InterPro" id="IPR010536">
    <property type="entry name" value="RGM_N"/>
</dbReference>
<dbReference type="Pfam" id="PF06535">
    <property type="entry name" value="RGM_N"/>
    <property type="match status" value="1"/>
</dbReference>
<feature type="signal peptide" evidence="10">
    <location>
        <begin position="1"/>
        <end position="19"/>
    </location>
</feature>
<dbReference type="AlphaFoldDB" id="A0A0N4VAJ9"/>
<feature type="transmembrane region" description="Helical" evidence="9">
    <location>
        <begin position="404"/>
        <end position="424"/>
    </location>
</feature>
<keyword evidence="5 10" id="KW-0732">Signal</keyword>
<evidence type="ECO:0000256" key="8">
    <source>
        <dbReference type="ARBA" id="ARBA00023288"/>
    </source>
</evidence>
<dbReference type="InterPro" id="IPR009496">
    <property type="entry name" value="RGM_C"/>
</dbReference>
<keyword evidence="8" id="KW-0449">Lipoprotein</keyword>
<keyword evidence="14" id="KW-1185">Reference proteome</keyword>
<accession>A0A0N4VAJ9</accession>
<dbReference type="GO" id="GO:0030509">
    <property type="term" value="P:BMP signaling pathway"/>
    <property type="evidence" value="ECO:0007669"/>
    <property type="project" value="TreeGrafter"/>
</dbReference>
<keyword evidence="6 9" id="KW-0472">Membrane</keyword>
<dbReference type="GO" id="GO:0015026">
    <property type="term" value="F:coreceptor activity"/>
    <property type="evidence" value="ECO:0007669"/>
    <property type="project" value="TreeGrafter"/>
</dbReference>
<feature type="domain" description="Repulsive guidance molecule C-terminal" evidence="11">
    <location>
        <begin position="122"/>
        <end position="350"/>
    </location>
</feature>
<evidence type="ECO:0000313" key="13">
    <source>
        <dbReference type="EMBL" id="VDD92263.1"/>
    </source>
</evidence>
<dbReference type="GO" id="GO:0098552">
    <property type="term" value="C:side of membrane"/>
    <property type="evidence" value="ECO:0007669"/>
    <property type="project" value="UniProtKB-KW"/>
</dbReference>
<evidence type="ECO:0000256" key="9">
    <source>
        <dbReference type="SAM" id="Phobius"/>
    </source>
</evidence>
<evidence type="ECO:0000256" key="4">
    <source>
        <dbReference type="ARBA" id="ARBA00022622"/>
    </source>
</evidence>
<dbReference type="PANTHER" id="PTHR31428">
    <property type="entry name" value="RGM DOMAIN FAMILY MEMBER DRAG-1"/>
    <property type="match status" value="1"/>
</dbReference>
<comment type="similarity">
    <text evidence="2">Belongs to the repulsive guidance molecule (RGM) family.</text>
</comment>
<keyword evidence="3" id="KW-1003">Cell membrane</keyword>
<evidence type="ECO:0000259" key="11">
    <source>
        <dbReference type="Pfam" id="PF06534"/>
    </source>
</evidence>
<dbReference type="InterPro" id="IPR040287">
    <property type="entry name" value="RGM"/>
</dbReference>
<keyword evidence="9" id="KW-1133">Transmembrane helix</keyword>
<sequence length="426" mass="48025">MCTAGLVKTFAYFIMLGAALVETGSTCQFDKCYATFHDRLQGSGITKDSNPDYCQLLTNFNLCLHEMTTSCWGVFYYHSAITYIANQKSRNNCSKFPETLEPREDLPPRCHYYTETVSDPVYRYCSLFGSRHLRTFNGSFETCARPGAYSFFDSKHFVIQITHSSLTSAANALTKVTVIIKECGTCTQRKHYEAGSDNENLSWAFVDGTTFDGDSKRKAVEIVPQNHSHVEIHINHIATKIIISRRAAFLAVSLLIPEAMIKDFSSEFESLCNHGCSGGRVMQTREALANPAAFTRCHGLSLKTPVKITVDRCAQAGVTDAFFDACVFDLMTTGNEMLVSMASDAQTDISLRYPIYLNQYRSNRTSLSVYNYLTGYEFRNCVSDVKGRSTGGASGLLHNLSIKYQFFLLMFLFVYYNWWLSVFWNN</sequence>
<keyword evidence="4" id="KW-0336">GPI-anchor</keyword>
<evidence type="ECO:0000256" key="5">
    <source>
        <dbReference type="ARBA" id="ARBA00022729"/>
    </source>
</evidence>
<keyword evidence="9" id="KW-0812">Transmembrane</keyword>
<feature type="chain" id="PRO_5043122769" evidence="10">
    <location>
        <begin position="20"/>
        <end position="426"/>
    </location>
</feature>
<dbReference type="GO" id="GO:0005886">
    <property type="term" value="C:plasma membrane"/>
    <property type="evidence" value="ECO:0007669"/>
    <property type="project" value="UniProtKB-SubCell"/>
</dbReference>
<reference evidence="15" key="1">
    <citation type="submission" date="2017-02" db="UniProtKB">
        <authorList>
            <consortium name="WormBaseParasite"/>
        </authorList>
    </citation>
    <scope>IDENTIFICATION</scope>
</reference>
<dbReference type="OrthoDB" id="10013795at2759"/>
<reference evidence="13 14" key="2">
    <citation type="submission" date="2018-10" db="EMBL/GenBank/DDBJ databases">
        <authorList>
            <consortium name="Pathogen Informatics"/>
        </authorList>
    </citation>
    <scope>NUCLEOTIDE SEQUENCE [LARGE SCALE GENOMIC DNA]</scope>
</reference>
<gene>
    <name evidence="13" type="ORF">EVEC_LOCUS7014</name>
</gene>
<evidence type="ECO:0000313" key="15">
    <source>
        <dbReference type="WBParaSite" id="EVEC_0000751201-mRNA-1"/>
    </source>
</evidence>
<evidence type="ECO:0000256" key="6">
    <source>
        <dbReference type="ARBA" id="ARBA00023136"/>
    </source>
</evidence>
<evidence type="ECO:0000256" key="3">
    <source>
        <dbReference type="ARBA" id="ARBA00022475"/>
    </source>
</evidence>
<dbReference type="WBParaSite" id="EVEC_0000751201-mRNA-1">
    <property type="protein sequence ID" value="EVEC_0000751201-mRNA-1"/>
    <property type="gene ID" value="EVEC_0000751201"/>
</dbReference>
<evidence type="ECO:0000313" key="14">
    <source>
        <dbReference type="Proteomes" id="UP000274131"/>
    </source>
</evidence>
<evidence type="ECO:0000256" key="7">
    <source>
        <dbReference type="ARBA" id="ARBA00023180"/>
    </source>
</evidence>
<evidence type="ECO:0000256" key="1">
    <source>
        <dbReference type="ARBA" id="ARBA00004609"/>
    </source>
</evidence>
<name>A0A0N4VAJ9_ENTVE</name>
<feature type="domain" description="Repulsive guidance molecule N-terminal" evidence="12">
    <location>
        <begin position="27"/>
        <end position="95"/>
    </location>
</feature>
<dbReference type="Proteomes" id="UP000274131">
    <property type="component" value="Unassembled WGS sequence"/>
</dbReference>
<dbReference type="Gene3D" id="3.40.1000.10">
    <property type="entry name" value="Mog1/PsbP, alpha/beta/alpha sandwich"/>
    <property type="match status" value="1"/>
</dbReference>
<evidence type="ECO:0000256" key="10">
    <source>
        <dbReference type="SAM" id="SignalP"/>
    </source>
</evidence>
<organism evidence="15">
    <name type="scientific">Enterobius vermicularis</name>
    <name type="common">Human pinworm</name>
    <dbReference type="NCBI Taxonomy" id="51028"/>
    <lineage>
        <taxon>Eukaryota</taxon>
        <taxon>Metazoa</taxon>
        <taxon>Ecdysozoa</taxon>
        <taxon>Nematoda</taxon>
        <taxon>Chromadorea</taxon>
        <taxon>Rhabditida</taxon>
        <taxon>Spirurina</taxon>
        <taxon>Oxyuridomorpha</taxon>
        <taxon>Oxyuroidea</taxon>
        <taxon>Oxyuridae</taxon>
        <taxon>Enterobius</taxon>
    </lineage>
</organism>